<dbReference type="Proteomes" id="UP000201838">
    <property type="component" value="Unassembled WGS sequence"/>
</dbReference>
<accession>A0A238J142</accession>
<gene>
    <name evidence="1" type="ORF">BOA8489_02148</name>
</gene>
<dbReference type="InterPro" id="IPR055673">
    <property type="entry name" value="DUF7249"/>
</dbReference>
<reference evidence="1 2" key="1">
    <citation type="submission" date="2017-05" db="EMBL/GenBank/DDBJ databases">
        <authorList>
            <person name="Song R."/>
            <person name="Chenine A.L."/>
            <person name="Ruprecht R.M."/>
        </authorList>
    </citation>
    <scope>NUCLEOTIDE SEQUENCE [LARGE SCALE GENOMIC DNA]</scope>
    <source>
        <strain evidence="1 2">CECT 8489</strain>
    </source>
</reference>
<proteinExistence type="predicted"/>
<dbReference type="AlphaFoldDB" id="A0A238J142"/>
<protein>
    <submittedName>
        <fullName evidence="1">Uncharacterized protein</fullName>
    </submittedName>
</protein>
<evidence type="ECO:0000313" key="2">
    <source>
        <dbReference type="Proteomes" id="UP000201838"/>
    </source>
</evidence>
<evidence type="ECO:0000313" key="1">
    <source>
        <dbReference type="EMBL" id="SMX24033.1"/>
    </source>
</evidence>
<sequence>MAYNGWKNKETWLVNLWLGDVLTMYEEEGVPVNEDNIEELVENILETELSTLESGFVRDILNCSLGEIDYRELAQHYEQEAA</sequence>
<organism evidence="1 2">
    <name type="scientific">Boseongicola aestuarii</name>
    <dbReference type="NCBI Taxonomy" id="1470561"/>
    <lineage>
        <taxon>Bacteria</taxon>
        <taxon>Pseudomonadati</taxon>
        <taxon>Pseudomonadota</taxon>
        <taxon>Alphaproteobacteria</taxon>
        <taxon>Rhodobacterales</taxon>
        <taxon>Paracoccaceae</taxon>
        <taxon>Boseongicola</taxon>
    </lineage>
</organism>
<dbReference type="EMBL" id="FXXQ01000006">
    <property type="protein sequence ID" value="SMX24033.1"/>
    <property type="molecule type" value="Genomic_DNA"/>
</dbReference>
<dbReference type="Pfam" id="PF23907">
    <property type="entry name" value="DUF7249"/>
    <property type="match status" value="1"/>
</dbReference>
<dbReference type="RefSeq" id="WP_093973985.1">
    <property type="nucleotide sequence ID" value="NZ_FXXQ01000006.1"/>
</dbReference>
<name>A0A238J142_9RHOB</name>
<keyword evidence="2" id="KW-1185">Reference proteome</keyword>